<feature type="transmembrane region" description="Helical" evidence="2">
    <location>
        <begin position="396"/>
        <end position="413"/>
    </location>
</feature>
<accession>A0A017SJK7</accession>
<evidence type="ECO:0000256" key="2">
    <source>
        <dbReference type="SAM" id="Phobius"/>
    </source>
</evidence>
<dbReference type="STRING" id="1388766.A0A017SJK7"/>
<keyword evidence="2" id="KW-1133">Transmembrane helix</keyword>
<protein>
    <submittedName>
        <fullName evidence="3">Peroxisome proliferation protein peroxin 26</fullName>
    </submittedName>
</protein>
<dbReference type="AlphaFoldDB" id="A0A017SJK7"/>
<evidence type="ECO:0000313" key="3">
    <source>
        <dbReference type="EMBL" id="EYE96495.1"/>
    </source>
</evidence>
<dbReference type="HOGENOM" id="CLU_046457_0_0_1"/>
<name>A0A017SJK7_ASPRC</name>
<dbReference type="OrthoDB" id="3981028at2759"/>
<evidence type="ECO:0000313" key="4">
    <source>
        <dbReference type="Proteomes" id="UP000019804"/>
    </source>
</evidence>
<gene>
    <name evidence="3" type="ORF">EURHEDRAFT_529917</name>
</gene>
<dbReference type="RefSeq" id="XP_040640183.1">
    <property type="nucleotide sequence ID" value="XM_040787129.1"/>
</dbReference>
<proteinExistence type="predicted"/>
<sequence length="445" mass="49324">MADDATHLSASQSQLSSSSSSASSLSPSKLCSRTYKKASQLYLTRRLHESLTALEPVITPSQVPDDSYVNGDASTPPIAAAPSTWRIKVWNLYITLLSAIVELGPEEGRKLFGQKEWKAISSQVRDGGIWETVVQTGYKGLEGSVDAEVVYNLATLLLSHSPSQALNQQRLETYLSSYGQPNLDVEGHLRNGSDHRTIRPSGGTDTPKDLNVRVRIIELFTLHILPRNEEWEYAAEFINLSEVLDEENKEVFLQTLDNLKEEKEQGELRAAALQREKDAELERKMRDTERRQAEEAAAERAEQNDHKQTPSEVDYGVEKKNTNRASKGGKGTRATDRQSTSKTGSSSGRTAFSPPSGSKNLKKPEKSESRAPRRAIGNILRNLVQYISRMVSGSPLSLARLVLFVLGIVMALSRQDVRERIRRMTGAGWQKVKGTIGMGVKVSYI</sequence>
<dbReference type="Proteomes" id="UP000019804">
    <property type="component" value="Unassembled WGS sequence"/>
</dbReference>
<feature type="compositionally biased region" description="Basic and acidic residues" evidence="1">
    <location>
        <begin position="274"/>
        <end position="309"/>
    </location>
</feature>
<dbReference type="EMBL" id="KK088418">
    <property type="protein sequence ID" value="EYE96495.1"/>
    <property type="molecule type" value="Genomic_DNA"/>
</dbReference>
<feature type="compositionally biased region" description="Polar residues" evidence="1">
    <location>
        <begin position="349"/>
        <end position="359"/>
    </location>
</feature>
<organism evidence="3 4">
    <name type="scientific">Aspergillus ruber (strain CBS 135680)</name>
    <dbReference type="NCBI Taxonomy" id="1388766"/>
    <lineage>
        <taxon>Eukaryota</taxon>
        <taxon>Fungi</taxon>
        <taxon>Dikarya</taxon>
        <taxon>Ascomycota</taxon>
        <taxon>Pezizomycotina</taxon>
        <taxon>Eurotiomycetes</taxon>
        <taxon>Eurotiomycetidae</taxon>
        <taxon>Eurotiales</taxon>
        <taxon>Aspergillaceae</taxon>
        <taxon>Aspergillus</taxon>
        <taxon>Aspergillus subgen. Aspergillus</taxon>
    </lineage>
</organism>
<feature type="compositionally biased region" description="Low complexity" evidence="1">
    <location>
        <begin position="8"/>
        <end position="26"/>
    </location>
</feature>
<feature type="region of interest" description="Disordered" evidence="1">
    <location>
        <begin position="1"/>
        <end position="28"/>
    </location>
</feature>
<keyword evidence="4" id="KW-1185">Reference proteome</keyword>
<dbReference type="GeneID" id="63702253"/>
<feature type="compositionally biased region" description="Basic and acidic residues" evidence="1">
    <location>
        <begin position="362"/>
        <end position="371"/>
    </location>
</feature>
<reference evidence="4" key="1">
    <citation type="journal article" date="2014" name="Nat. Commun.">
        <title>Genomic adaptations of the halophilic Dead Sea filamentous fungus Eurotium rubrum.</title>
        <authorList>
            <person name="Kis-Papo T."/>
            <person name="Weig A.R."/>
            <person name="Riley R."/>
            <person name="Persoh D."/>
            <person name="Salamov A."/>
            <person name="Sun H."/>
            <person name="Lipzen A."/>
            <person name="Wasser S.P."/>
            <person name="Rambold G."/>
            <person name="Grigoriev I.V."/>
            <person name="Nevo E."/>
        </authorList>
    </citation>
    <scope>NUCLEOTIDE SEQUENCE [LARGE SCALE GENOMIC DNA]</scope>
    <source>
        <strain evidence="4">CBS 135680</strain>
    </source>
</reference>
<keyword evidence="2" id="KW-0472">Membrane</keyword>
<evidence type="ECO:0000256" key="1">
    <source>
        <dbReference type="SAM" id="MobiDB-lite"/>
    </source>
</evidence>
<keyword evidence="2" id="KW-0812">Transmembrane</keyword>
<feature type="region of interest" description="Disordered" evidence="1">
    <location>
        <begin position="267"/>
        <end position="373"/>
    </location>
</feature>